<protein>
    <submittedName>
        <fullName evidence="2">Uncharacterized protein</fullName>
    </submittedName>
</protein>
<dbReference type="Proteomes" id="UP000324222">
    <property type="component" value="Unassembled WGS sequence"/>
</dbReference>
<feature type="region of interest" description="Disordered" evidence="1">
    <location>
        <begin position="1"/>
        <end position="31"/>
    </location>
</feature>
<dbReference type="EMBL" id="VSRR010045598">
    <property type="protein sequence ID" value="MPC77321.1"/>
    <property type="molecule type" value="Genomic_DNA"/>
</dbReference>
<evidence type="ECO:0000313" key="2">
    <source>
        <dbReference type="EMBL" id="MPC77321.1"/>
    </source>
</evidence>
<organism evidence="2 3">
    <name type="scientific">Portunus trituberculatus</name>
    <name type="common">Swimming crab</name>
    <name type="synonym">Neptunus trituberculatus</name>
    <dbReference type="NCBI Taxonomy" id="210409"/>
    <lineage>
        <taxon>Eukaryota</taxon>
        <taxon>Metazoa</taxon>
        <taxon>Ecdysozoa</taxon>
        <taxon>Arthropoda</taxon>
        <taxon>Crustacea</taxon>
        <taxon>Multicrustacea</taxon>
        <taxon>Malacostraca</taxon>
        <taxon>Eumalacostraca</taxon>
        <taxon>Eucarida</taxon>
        <taxon>Decapoda</taxon>
        <taxon>Pleocyemata</taxon>
        <taxon>Brachyura</taxon>
        <taxon>Eubrachyura</taxon>
        <taxon>Portunoidea</taxon>
        <taxon>Portunidae</taxon>
        <taxon>Portuninae</taxon>
        <taxon>Portunus</taxon>
    </lineage>
</organism>
<evidence type="ECO:0000313" key="3">
    <source>
        <dbReference type="Proteomes" id="UP000324222"/>
    </source>
</evidence>
<gene>
    <name evidence="2" type="ORF">E2C01_071773</name>
</gene>
<sequence>MAGPGLAATGKKSRGVRMSGTRAVGSVVQRP</sequence>
<comment type="caution">
    <text evidence="2">The sequence shown here is derived from an EMBL/GenBank/DDBJ whole genome shotgun (WGS) entry which is preliminary data.</text>
</comment>
<accession>A0A5B7HW56</accession>
<name>A0A5B7HW56_PORTR</name>
<reference evidence="2 3" key="1">
    <citation type="submission" date="2019-05" db="EMBL/GenBank/DDBJ databases">
        <title>Another draft genome of Portunus trituberculatus and its Hox gene families provides insights of decapod evolution.</title>
        <authorList>
            <person name="Jeong J.-H."/>
            <person name="Song I."/>
            <person name="Kim S."/>
            <person name="Choi T."/>
            <person name="Kim D."/>
            <person name="Ryu S."/>
            <person name="Kim W."/>
        </authorList>
    </citation>
    <scope>NUCLEOTIDE SEQUENCE [LARGE SCALE GENOMIC DNA]</scope>
    <source>
        <tissue evidence="2">Muscle</tissue>
    </source>
</reference>
<proteinExistence type="predicted"/>
<dbReference type="AlphaFoldDB" id="A0A5B7HW56"/>
<keyword evidence="3" id="KW-1185">Reference proteome</keyword>
<evidence type="ECO:0000256" key="1">
    <source>
        <dbReference type="SAM" id="MobiDB-lite"/>
    </source>
</evidence>